<sequence length="390" mass="42297">MNQLALRNLRIEIVATVLGGLGSGMILPFLAIMALKFGGSAMDTALIAAAPMAANLLALLWGRLTQRADRVRLLYLFHGSARIFILLMAFTTQSSTLVLLTVLFFVMLSVAMPSYVGLMQAIYPEANRASYMAYVRISGGIAVVIGTYVGGHWLEERFRLAVLIAFGLGVAGMAVFSRIREPKAARQVQEEARAGTFRESMNALKMDGAFQLLLLGIFVFEFSQLLPSSLFPIYQTEKLGLSFSQIGLLSMVMTMASLLFNQVWGDVIDRYSAVPVMLLSALLGALYPLVYWLSSHPLAIICGTFAAGASGAGMDLAWIGYISRVSGRHIPSYSGIYLTMVGVRGILAPLIGAAMSKQIGMDAILAVSFSFTVLSWIPFVVLLGRRNRLP</sequence>
<evidence type="ECO:0000256" key="1">
    <source>
        <dbReference type="ARBA" id="ARBA00004651"/>
    </source>
</evidence>
<accession>A0A7X0VVF9</accession>
<organism evidence="8 9">
    <name type="scientific">Cohnella zeiphila</name>
    <dbReference type="NCBI Taxonomy" id="2761120"/>
    <lineage>
        <taxon>Bacteria</taxon>
        <taxon>Bacillati</taxon>
        <taxon>Bacillota</taxon>
        <taxon>Bacilli</taxon>
        <taxon>Bacillales</taxon>
        <taxon>Paenibacillaceae</taxon>
        <taxon>Cohnella</taxon>
    </lineage>
</organism>
<dbReference type="PANTHER" id="PTHR23526">
    <property type="entry name" value="INTEGRAL MEMBRANE TRANSPORT PROTEIN-RELATED"/>
    <property type="match status" value="1"/>
</dbReference>
<gene>
    <name evidence="8" type="ORF">H7C18_02895</name>
</gene>
<dbReference type="PANTHER" id="PTHR23526:SF2">
    <property type="entry name" value="MAJOR FACILITATOR SUPERFAMILY (MFS) PROFILE DOMAIN-CONTAINING PROTEIN"/>
    <property type="match status" value="1"/>
</dbReference>
<feature type="transmembrane region" description="Helical" evidence="6">
    <location>
        <begin position="131"/>
        <end position="151"/>
    </location>
</feature>
<dbReference type="RefSeq" id="WP_185127506.1">
    <property type="nucleotide sequence ID" value="NZ_JACJVO010000003.1"/>
</dbReference>
<dbReference type="SUPFAM" id="SSF103473">
    <property type="entry name" value="MFS general substrate transporter"/>
    <property type="match status" value="1"/>
</dbReference>
<evidence type="ECO:0000313" key="9">
    <source>
        <dbReference type="Proteomes" id="UP000564644"/>
    </source>
</evidence>
<keyword evidence="2" id="KW-0813">Transport</keyword>
<comment type="subcellular location">
    <subcellularLocation>
        <location evidence="1">Cell membrane</location>
        <topology evidence="1">Multi-pass membrane protein</topology>
    </subcellularLocation>
</comment>
<feature type="transmembrane region" description="Helical" evidence="6">
    <location>
        <begin position="208"/>
        <end position="227"/>
    </location>
</feature>
<reference evidence="8 9" key="1">
    <citation type="submission" date="2020-08" db="EMBL/GenBank/DDBJ databases">
        <title>Cohnella phylogeny.</title>
        <authorList>
            <person name="Dunlap C."/>
        </authorList>
    </citation>
    <scope>NUCLEOTIDE SEQUENCE [LARGE SCALE GENOMIC DNA]</scope>
    <source>
        <strain evidence="8 9">CBP 2801</strain>
    </source>
</reference>
<dbReference type="InterPro" id="IPR036259">
    <property type="entry name" value="MFS_trans_sf"/>
</dbReference>
<feature type="transmembrane region" description="Helical" evidence="6">
    <location>
        <begin position="97"/>
        <end position="119"/>
    </location>
</feature>
<comment type="caution">
    <text evidence="8">The sequence shown here is derived from an EMBL/GenBank/DDBJ whole genome shotgun (WGS) entry which is preliminary data.</text>
</comment>
<keyword evidence="3 6" id="KW-0812">Transmembrane</keyword>
<dbReference type="GO" id="GO:0022857">
    <property type="term" value="F:transmembrane transporter activity"/>
    <property type="evidence" value="ECO:0007669"/>
    <property type="project" value="InterPro"/>
</dbReference>
<feature type="transmembrane region" description="Helical" evidence="6">
    <location>
        <begin position="363"/>
        <end position="384"/>
    </location>
</feature>
<feature type="domain" description="Major facilitator superfamily (MFS) profile" evidence="7">
    <location>
        <begin position="8"/>
        <end position="387"/>
    </location>
</feature>
<evidence type="ECO:0000259" key="7">
    <source>
        <dbReference type="PROSITE" id="PS50850"/>
    </source>
</evidence>
<feature type="transmembrane region" description="Helical" evidence="6">
    <location>
        <begin position="239"/>
        <end position="260"/>
    </location>
</feature>
<proteinExistence type="predicted"/>
<feature type="transmembrane region" description="Helical" evidence="6">
    <location>
        <begin position="157"/>
        <end position="176"/>
    </location>
</feature>
<dbReference type="InterPro" id="IPR052528">
    <property type="entry name" value="Sugar_transport-like"/>
</dbReference>
<keyword evidence="9" id="KW-1185">Reference proteome</keyword>
<feature type="transmembrane region" description="Helical" evidence="6">
    <location>
        <begin position="333"/>
        <end position="351"/>
    </location>
</feature>
<feature type="transmembrane region" description="Helical" evidence="6">
    <location>
        <begin position="298"/>
        <end position="321"/>
    </location>
</feature>
<dbReference type="GO" id="GO:0005886">
    <property type="term" value="C:plasma membrane"/>
    <property type="evidence" value="ECO:0007669"/>
    <property type="project" value="UniProtKB-SubCell"/>
</dbReference>
<dbReference type="Proteomes" id="UP000564644">
    <property type="component" value="Unassembled WGS sequence"/>
</dbReference>
<evidence type="ECO:0000256" key="3">
    <source>
        <dbReference type="ARBA" id="ARBA00022692"/>
    </source>
</evidence>
<dbReference type="InterPro" id="IPR020846">
    <property type="entry name" value="MFS_dom"/>
</dbReference>
<feature type="transmembrane region" description="Helical" evidence="6">
    <location>
        <begin position="41"/>
        <end position="61"/>
    </location>
</feature>
<evidence type="ECO:0000256" key="4">
    <source>
        <dbReference type="ARBA" id="ARBA00022989"/>
    </source>
</evidence>
<feature type="transmembrane region" description="Helical" evidence="6">
    <location>
        <begin position="73"/>
        <end position="91"/>
    </location>
</feature>
<dbReference type="PROSITE" id="PS50850">
    <property type="entry name" value="MFS"/>
    <property type="match status" value="1"/>
</dbReference>
<dbReference type="Gene3D" id="1.20.1250.20">
    <property type="entry name" value="MFS general substrate transporter like domains"/>
    <property type="match status" value="2"/>
</dbReference>
<dbReference type="Pfam" id="PF07690">
    <property type="entry name" value="MFS_1"/>
    <property type="match status" value="1"/>
</dbReference>
<evidence type="ECO:0000313" key="8">
    <source>
        <dbReference type="EMBL" id="MBB6729833.1"/>
    </source>
</evidence>
<name>A0A7X0VVF9_9BACL</name>
<dbReference type="EMBL" id="JACJVO010000003">
    <property type="protein sequence ID" value="MBB6729833.1"/>
    <property type="molecule type" value="Genomic_DNA"/>
</dbReference>
<evidence type="ECO:0000256" key="6">
    <source>
        <dbReference type="SAM" id="Phobius"/>
    </source>
</evidence>
<feature type="transmembrane region" description="Helical" evidence="6">
    <location>
        <begin position="12"/>
        <end position="35"/>
    </location>
</feature>
<dbReference type="AlphaFoldDB" id="A0A7X0VVF9"/>
<evidence type="ECO:0000256" key="5">
    <source>
        <dbReference type="ARBA" id="ARBA00023136"/>
    </source>
</evidence>
<protein>
    <submittedName>
        <fullName evidence="8">MFS transporter</fullName>
    </submittedName>
</protein>
<evidence type="ECO:0000256" key="2">
    <source>
        <dbReference type="ARBA" id="ARBA00022448"/>
    </source>
</evidence>
<feature type="transmembrane region" description="Helical" evidence="6">
    <location>
        <begin position="272"/>
        <end position="292"/>
    </location>
</feature>
<keyword evidence="5 6" id="KW-0472">Membrane</keyword>
<keyword evidence="4 6" id="KW-1133">Transmembrane helix</keyword>
<dbReference type="InterPro" id="IPR011701">
    <property type="entry name" value="MFS"/>
</dbReference>